<proteinExistence type="predicted"/>
<reference evidence="1" key="1">
    <citation type="submission" date="2017-07" db="EMBL/GenBank/DDBJ databases">
        <title>Taro Niue Genome Assembly and Annotation.</title>
        <authorList>
            <person name="Atibalentja N."/>
            <person name="Keating K."/>
            <person name="Fields C.J."/>
        </authorList>
    </citation>
    <scope>NUCLEOTIDE SEQUENCE</scope>
    <source>
        <strain evidence="1">Niue_2</strain>
        <tissue evidence="1">Leaf</tissue>
    </source>
</reference>
<dbReference type="Proteomes" id="UP000652761">
    <property type="component" value="Unassembled WGS sequence"/>
</dbReference>
<organism evidence="1 2">
    <name type="scientific">Colocasia esculenta</name>
    <name type="common">Wild taro</name>
    <name type="synonym">Arum esculentum</name>
    <dbReference type="NCBI Taxonomy" id="4460"/>
    <lineage>
        <taxon>Eukaryota</taxon>
        <taxon>Viridiplantae</taxon>
        <taxon>Streptophyta</taxon>
        <taxon>Embryophyta</taxon>
        <taxon>Tracheophyta</taxon>
        <taxon>Spermatophyta</taxon>
        <taxon>Magnoliopsida</taxon>
        <taxon>Liliopsida</taxon>
        <taxon>Araceae</taxon>
        <taxon>Aroideae</taxon>
        <taxon>Colocasieae</taxon>
        <taxon>Colocasia</taxon>
    </lineage>
</organism>
<name>A0A843XQC1_COLES</name>
<keyword evidence="2" id="KW-1185">Reference proteome</keyword>
<sequence length="163" mass="18675">MGLAATSLDINLVYLERNERDHGALFLWPTEEREVDVPPSPAARGHDIGVIILLPWAQERNERDHGALFLWPTEEREVDVPPSPAARGHDIGVVILLPWAQTYGTWRTEWEGFHLRRPRVRLLVHARDCLLVYAGDRDRLPNHASSATFPFFLTTRCMYVSID</sequence>
<evidence type="ECO:0000313" key="2">
    <source>
        <dbReference type="Proteomes" id="UP000652761"/>
    </source>
</evidence>
<dbReference type="EMBL" id="NMUH01010813">
    <property type="protein sequence ID" value="MQM21280.1"/>
    <property type="molecule type" value="Genomic_DNA"/>
</dbReference>
<comment type="caution">
    <text evidence="1">The sequence shown here is derived from an EMBL/GenBank/DDBJ whole genome shotgun (WGS) entry which is preliminary data.</text>
</comment>
<evidence type="ECO:0000313" key="1">
    <source>
        <dbReference type="EMBL" id="MQM21280.1"/>
    </source>
</evidence>
<accession>A0A843XQC1</accession>
<protein>
    <submittedName>
        <fullName evidence="1">Uncharacterized protein</fullName>
    </submittedName>
</protein>
<gene>
    <name evidence="1" type="ORF">Taro_054318</name>
</gene>
<dbReference type="AlphaFoldDB" id="A0A843XQC1"/>